<gene>
    <name evidence="5" type="primary">rifR</name>
    <name evidence="5" type="ORF">SO3561_03278</name>
</gene>
<dbReference type="GO" id="GO:0008610">
    <property type="term" value="P:lipid biosynthetic process"/>
    <property type="evidence" value="ECO:0007669"/>
    <property type="project" value="TreeGrafter"/>
</dbReference>
<dbReference type="SMART" id="SM00824">
    <property type="entry name" value="PKS_TE"/>
    <property type="match status" value="1"/>
</dbReference>
<dbReference type="InterPro" id="IPR020802">
    <property type="entry name" value="TesA-like"/>
</dbReference>
<evidence type="ECO:0000256" key="1">
    <source>
        <dbReference type="ARBA" id="ARBA00007169"/>
    </source>
</evidence>
<comment type="caution">
    <text evidence="5">The sequence shown here is derived from an EMBL/GenBank/DDBJ whole genome shotgun (WGS) entry which is preliminary data.</text>
</comment>
<reference evidence="6" key="1">
    <citation type="submission" date="2017-05" db="EMBL/GenBank/DDBJ databases">
        <title>Streptomyces olivochromogenes NBRC 3561 whole genome shotgun sequence.</title>
        <authorList>
            <person name="Dohra H."/>
            <person name="Kodani S."/>
        </authorList>
    </citation>
    <scope>NUCLEOTIDE SEQUENCE [LARGE SCALE GENOMIC DNA]</scope>
    <source>
        <strain evidence="6">NBRC 3561</strain>
    </source>
</reference>
<dbReference type="Proteomes" id="UP000217446">
    <property type="component" value="Unassembled WGS sequence"/>
</dbReference>
<dbReference type="GO" id="GO:0016787">
    <property type="term" value="F:hydrolase activity"/>
    <property type="evidence" value="ECO:0007669"/>
    <property type="project" value="UniProtKB-KW"/>
</dbReference>
<dbReference type="AlphaFoldDB" id="A0A250VC88"/>
<sequence>MLWTQCVDPKPFAERRLVCFPHAGGSPYFFRGWEKALGGVEVHAVCYPGRAERIAEPCATDLTAVARRIAEELLTASDGRPTALFGHSMGATVAFEVACALADAGVPASRLIVSGARAPHLMVPDAAVTWDDASVARTLVELGGTDPELLRNKAFVQLVMPYIGADFRMLAAYAGSPGRQVDCPLTALVGATDPRVPRAQAAAWEESTRGPFRLHVVPGGHFYLADEPPFGIVEEALRPLTAPGPGPGTTPRAGTPDRGTACD</sequence>
<name>A0A250VC88_STROL</name>
<evidence type="ECO:0000256" key="2">
    <source>
        <dbReference type="ARBA" id="ARBA00022801"/>
    </source>
</evidence>
<keyword evidence="6" id="KW-1185">Reference proteome</keyword>
<comment type="similarity">
    <text evidence="1">Belongs to the thioesterase family.</text>
</comment>
<feature type="compositionally biased region" description="Low complexity" evidence="3">
    <location>
        <begin position="249"/>
        <end position="263"/>
    </location>
</feature>
<evidence type="ECO:0000313" key="6">
    <source>
        <dbReference type="Proteomes" id="UP000217446"/>
    </source>
</evidence>
<accession>A0A250VC88</accession>
<dbReference type="InterPro" id="IPR029058">
    <property type="entry name" value="AB_hydrolase_fold"/>
</dbReference>
<organism evidence="5 6">
    <name type="scientific">Streptomyces olivochromogenes</name>
    <dbReference type="NCBI Taxonomy" id="1963"/>
    <lineage>
        <taxon>Bacteria</taxon>
        <taxon>Bacillati</taxon>
        <taxon>Actinomycetota</taxon>
        <taxon>Actinomycetes</taxon>
        <taxon>Kitasatosporales</taxon>
        <taxon>Streptomycetaceae</taxon>
        <taxon>Streptomyces</taxon>
    </lineage>
</organism>
<dbReference type="PANTHER" id="PTHR11487">
    <property type="entry name" value="THIOESTERASE"/>
    <property type="match status" value="1"/>
</dbReference>
<keyword evidence="2 5" id="KW-0378">Hydrolase</keyword>
<protein>
    <submittedName>
        <fullName evidence="5">Oleoyl-ACP hydrolase</fullName>
    </submittedName>
</protein>
<dbReference type="RefSeq" id="WP_067370805.1">
    <property type="nucleotide sequence ID" value="NZ_BDQI01000005.1"/>
</dbReference>
<dbReference type="SUPFAM" id="SSF53474">
    <property type="entry name" value="alpha/beta-Hydrolases"/>
    <property type="match status" value="1"/>
</dbReference>
<dbReference type="Pfam" id="PF00975">
    <property type="entry name" value="Thioesterase"/>
    <property type="match status" value="1"/>
</dbReference>
<dbReference type="InterPro" id="IPR012223">
    <property type="entry name" value="TEII"/>
</dbReference>
<dbReference type="EMBL" id="BDQI01000005">
    <property type="protein sequence ID" value="GAX51771.1"/>
    <property type="molecule type" value="Genomic_DNA"/>
</dbReference>
<feature type="region of interest" description="Disordered" evidence="3">
    <location>
        <begin position="238"/>
        <end position="263"/>
    </location>
</feature>
<evidence type="ECO:0000256" key="3">
    <source>
        <dbReference type="SAM" id="MobiDB-lite"/>
    </source>
</evidence>
<dbReference type="InterPro" id="IPR001031">
    <property type="entry name" value="Thioesterase"/>
</dbReference>
<dbReference type="PANTHER" id="PTHR11487:SF0">
    <property type="entry name" value="S-ACYL FATTY ACID SYNTHASE THIOESTERASE, MEDIUM CHAIN"/>
    <property type="match status" value="1"/>
</dbReference>
<evidence type="ECO:0000313" key="5">
    <source>
        <dbReference type="EMBL" id="GAX51771.1"/>
    </source>
</evidence>
<evidence type="ECO:0000259" key="4">
    <source>
        <dbReference type="SMART" id="SM00824"/>
    </source>
</evidence>
<proteinExistence type="inferred from homology"/>
<dbReference type="Gene3D" id="3.40.50.1820">
    <property type="entry name" value="alpha/beta hydrolase"/>
    <property type="match status" value="1"/>
</dbReference>
<feature type="domain" description="Thioesterase TesA-like" evidence="4">
    <location>
        <begin position="18"/>
        <end position="227"/>
    </location>
</feature>